<keyword evidence="1" id="KW-0732">Signal</keyword>
<protein>
    <recommendedName>
        <fullName evidence="4">DUF2381 family protein</fullName>
    </recommendedName>
</protein>
<feature type="chain" id="PRO_5001799759" description="DUF2381 family protein" evidence="1">
    <location>
        <begin position="24"/>
        <end position="298"/>
    </location>
</feature>
<comment type="caution">
    <text evidence="2">The sequence shown here is derived from an EMBL/GenBank/DDBJ whole genome shotgun (WGS) entry which is preliminary data.</text>
</comment>
<keyword evidence="3" id="KW-1185">Reference proteome</keyword>
<dbReference type="OrthoDB" id="5522147at2"/>
<feature type="signal peptide" evidence="1">
    <location>
        <begin position="1"/>
        <end position="23"/>
    </location>
</feature>
<evidence type="ECO:0000313" key="2">
    <source>
        <dbReference type="EMBL" id="KFE68597.1"/>
    </source>
</evidence>
<accession>A0A085WLN4</accession>
<proteinExistence type="predicted"/>
<dbReference type="EMBL" id="JMCB01000006">
    <property type="protein sequence ID" value="KFE68597.1"/>
    <property type="molecule type" value="Genomic_DNA"/>
</dbReference>
<evidence type="ECO:0000313" key="3">
    <source>
        <dbReference type="Proteomes" id="UP000028725"/>
    </source>
</evidence>
<reference evidence="2 3" key="1">
    <citation type="submission" date="2014-04" db="EMBL/GenBank/DDBJ databases">
        <title>Genome assembly of Hyalangium minutum DSM 14724.</title>
        <authorList>
            <person name="Sharma G."/>
            <person name="Subramanian S."/>
        </authorList>
    </citation>
    <scope>NUCLEOTIDE SEQUENCE [LARGE SCALE GENOMIC DNA]</scope>
    <source>
        <strain evidence="2 3">DSM 14724</strain>
    </source>
</reference>
<dbReference type="AlphaFoldDB" id="A0A085WLN4"/>
<gene>
    <name evidence="2" type="ORF">DB31_7834</name>
</gene>
<organism evidence="2 3">
    <name type="scientific">Hyalangium minutum</name>
    <dbReference type="NCBI Taxonomy" id="394096"/>
    <lineage>
        <taxon>Bacteria</taxon>
        <taxon>Pseudomonadati</taxon>
        <taxon>Myxococcota</taxon>
        <taxon>Myxococcia</taxon>
        <taxon>Myxococcales</taxon>
        <taxon>Cystobacterineae</taxon>
        <taxon>Archangiaceae</taxon>
        <taxon>Hyalangium</taxon>
    </lineage>
</organism>
<dbReference type="InterPro" id="IPR011754">
    <property type="entry name" value="Mxa_paralog_2268"/>
</dbReference>
<name>A0A085WLN4_9BACT</name>
<dbReference type="NCBIfam" id="TIGR02268">
    <property type="entry name" value="Myxococcus xanthus paralogous family TIGR02268"/>
    <property type="match status" value="1"/>
</dbReference>
<dbReference type="RefSeq" id="WP_044189501.1">
    <property type="nucleotide sequence ID" value="NZ_JMCB01000006.1"/>
</dbReference>
<evidence type="ECO:0008006" key="4">
    <source>
        <dbReference type="Google" id="ProtNLM"/>
    </source>
</evidence>
<sequence length="298" mass="32509">MSPSPPALLLALLLLGTASTVWAQPSPCQTGRRRIELKEGAAPPPEICISPGLVTSLLFDRELAPKVELEGRPRFERVEAMNRSMLLMPSEKLAPGERLQLTVRFTGTAAPASASFILVVYRDEADRQVDIFRAPRSSESCQAEIARKEEELQSCLQGQPPPALGGLARLLADGAFEDHTLPPRPLDFPPPVLASGAALQVKRLRLYVAKNRLVLEANVMNNDPSRPLRLASAAVTGASGQPLEPLDVVLPKPIPPRKNGSIWVEVTRPDENLPGTYSLQVWDEDKVRTFTLSGLNLR</sequence>
<evidence type="ECO:0000256" key="1">
    <source>
        <dbReference type="SAM" id="SignalP"/>
    </source>
</evidence>
<dbReference type="Proteomes" id="UP000028725">
    <property type="component" value="Unassembled WGS sequence"/>
</dbReference>
<dbReference type="Pfam" id="PF09544">
    <property type="entry name" value="DUF2381"/>
    <property type="match status" value="1"/>
</dbReference>